<dbReference type="SUPFAM" id="SSF56601">
    <property type="entry name" value="beta-lactamase/transpeptidase-like"/>
    <property type="match status" value="1"/>
</dbReference>
<dbReference type="InterPro" id="IPR012338">
    <property type="entry name" value="Beta-lactam/transpept-like"/>
</dbReference>
<proteinExistence type="predicted"/>
<name>A0ABW1K1W6_9ACTN</name>
<dbReference type="EMBL" id="JBHSPR010000001">
    <property type="protein sequence ID" value="MFC6014899.1"/>
    <property type="molecule type" value="Genomic_DNA"/>
</dbReference>
<dbReference type="InterPro" id="IPR050789">
    <property type="entry name" value="Diverse_Enzym_Activities"/>
</dbReference>
<keyword evidence="4" id="KW-1185">Reference proteome</keyword>
<protein>
    <submittedName>
        <fullName evidence="3">Serine hydrolase</fullName>
    </submittedName>
</protein>
<comment type="caution">
    <text evidence="3">The sequence shown here is derived from an EMBL/GenBank/DDBJ whole genome shotgun (WGS) entry which is preliminary data.</text>
</comment>
<feature type="domain" description="Beta-lactamase-related" evidence="2">
    <location>
        <begin position="136"/>
        <end position="479"/>
    </location>
</feature>
<accession>A0ABW1K1W6</accession>
<organism evidence="3 4">
    <name type="scientific">Plantactinospora solaniradicis</name>
    <dbReference type="NCBI Taxonomy" id="1723736"/>
    <lineage>
        <taxon>Bacteria</taxon>
        <taxon>Bacillati</taxon>
        <taxon>Actinomycetota</taxon>
        <taxon>Actinomycetes</taxon>
        <taxon>Micromonosporales</taxon>
        <taxon>Micromonosporaceae</taxon>
        <taxon>Plantactinospora</taxon>
    </lineage>
</organism>
<evidence type="ECO:0000259" key="2">
    <source>
        <dbReference type="Pfam" id="PF00144"/>
    </source>
</evidence>
<evidence type="ECO:0000256" key="1">
    <source>
        <dbReference type="ARBA" id="ARBA00022801"/>
    </source>
</evidence>
<dbReference type="Pfam" id="PF20773">
    <property type="entry name" value="InhA-like_MAM"/>
    <property type="match status" value="1"/>
</dbReference>
<sequence>MLVEGWQRGAAMLRRRIGTGGTGVTGSATGILVLVTVLTAATPAAAGPRVGQGIVQGPKVEQGIVQEAAVEPDNALAGWESGPPAVDPDDIRFAHRTLRSGTPQQVGLLPEYVDRLRTDAEAYLAPTADHPNFPTYAGAVLLAAKDGVVVRHDAIGTAVKYSAVGPAPGRIGVELPADEQIPMRPDTIFDLASISKLFTTVVALRQVERGTIDLDAPVVRYLPEFAAGGKEAVTVRMLLTHTGGLPAFAPLWSAYPTPEQRRAAALATPFAAGASPGNQYVYSDLGLIALGVLVERVTGRALAELVGTEVTGPLRMVDTGYNPAPAIRHRIAATEYQPYADRGMVWGEVHDENAWALDGVAGHAGLFSTAADLAIFCQMLLNGGEYRGARILRESTVRTMLVNYNAELESRYPDSDRGLGFELNKHGYMGPLASPVTFGHTGFTGTSIVIDPLAQTFLILLTNRVHPDRAWGTNTVARRALARDLAYAMPVRPPLGGSAWRADDRDGGSVTLTAPLRRAAGRAAVASFQLWYDTEPRYDVLHFQSSTDGGQTWTPVDVTFVGAGGRWTAEGSVTGYGGRRWWQAFAEVPAGTTDLRWSYATDGSSRGRGVYVDRLLVAGTNGLLFHGEGTDANRFTATGWTPARS</sequence>
<gene>
    <name evidence="3" type="ORF">ACFP2T_01640</name>
</gene>
<keyword evidence="1 3" id="KW-0378">Hydrolase</keyword>
<dbReference type="PANTHER" id="PTHR43283">
    <property type="entry name" value="BETA-LACTAMASE-RELATED"/>
    <property type="match status" value="1"/>
</dbReference>
<reference evidence="4" key="1">
    <citation type="journal article" date="2019" name="Int. J. Syst. Evol. Microbiol.">
        <title>The Global Catalogue of Microorganisms (GCM) 10K type strain sequencing project: providing services to taxonomists for standard genome sequencing and annotation.</title>
        <authorList>
            <consortium name="The Broad Institute Genomics Platform"/>
            <consortium name="The Broad Institute Genome Sequencing Center for Infectious Disease"/>
            <person name="Wu L."/>
            <person name="Ma J."/>
        </authorList>
    </citation>
    <scope>NUCLEOTIDE SEQUENCE [LARGE SCALE GENOMIC DNA]</scope>
    <source>
        <strain evidence="4">ZS-35-S2</strain>
    </source>
</reference>
<dbReference type="Proteomes" id="UP001596203">
    <property type="component" value="Unassembled WGS sequence"/>
</dbReference>
<dbReference type="Pfam" id="PF00144">
    <property type="entry name" value="Beta-lactamase"/>
    <property type="match status" value="1"/>
</dbReference>
<dbReference type="PANTHER" id="PTHR43283:SF11">
    <property type="entry name" value="BETA-LACTAMASE-RELATED DOMAIN-CONTAINING PROTEIN"/>
    <property type="match status" value="1"/>
</dbReference>
<dbReference type="RefSeq" id="WP_377416463.1">
    <property type="nucleotide sequence ID" value="NZ_JBHSPR010000001.1"/>
</dbReference>
<evidence type="ECO:0000313" key="4">
    <source>
        <dbReference type="Proteomes" id="UP001596203"/>
    </source>
</evidence>
<dbReference type="Gene3D" id="3.40.710.10">
    <property type="entry name" value="DD-peptidase/beta-lactamase superfamily"/>
    <property type="match status" value="1"/>
</dbReference>
<dbReference type="InterPro" id="IPR001466">
    <property type="entry name" value="Beta-lactam-related"/>
</dbReference>
<dbReference type="GO" id="GO:0016787">
    <property type="term" value="F:hydrolase activity"/>
    <property type="evidence" value="ECO:0007669"/>
    <property type="project" value="UniProtKB-KW"/>
</dbReference>
<evidence type="ECO:0000313" key="3">
    <source>
        <dbReference type="EMBL" id="MFC6014899.1"/>
    </source>
</evidence>